<dbReference type="InterPro" id="IPR057247">
    <property type="entry name" value="CARBOXYPEPT_ZN_2"/>
</dbReference>
<dbReference type="SUPFAM" id="SSF53187">
    <property type="entry name" value="Zn-dependent exopeptidases"/>
    <property type="match status" value="1"/>
</dbReference>
<dbReference type="InterPro" id="IPR008969">
    <property type="entry name" value="CarboxyPept-like_regulatory"/>
</dbReference>
<keyword evidence="5" id="KW-0479">Metal-binding</keyword>
<organism evidence="12 13">
    <name type="scientific">Schistosoma mekongi</name>
    <name type="common">Parasitic worm</name>
    <dbReference type="NCBI Taxonomy" id="38744"/>
    <lineage>
        <taxon>Eukaryota</taxon>
        <taxon>Metazoa</taxon>
        <taxon>Spiralia</taxon>
        <taxon>Lophotrochozoa</taxon>
        <taxon>Platyhelminthes</taxon>
        <taxon>Trematoda</taxon>
        <taxon>Digenea</taxon>
        <taxon>Strigeidida</taxon>
        <taxon>Schistosomatoidea</taxon>
        <taxon>Schistosomatidae</taxon>
        <taxon>Schistosoma</taxon>
    </lineage>
</organism>
<evidence type="ECO:0000256" key="9">
    <source>
        <dbReference type="PROSITE-ProRule" id="PRU01379"/>
    </source>
</evidence>
<feature type="domain" description="Peptidase M14" evidence="11">
    <location>
        <begin position="24"/>
        <end position="338"/>
    </location>
</feature>
<comment type="caution">
    <text evidence="12">The sequence shown here is derived from an EMBL/GenBank/DDBJ whole genome shotgun (WGS) entry which is preliminary data.</text>
</comment>
<dbReference type="Proteomes" id="UP001292079">
    <property type="component" value="Unassembled WGS sequence"/>
</dbReference>
<evidence type="ECO:0000256" key="3">
    <source>
        <dbReference type="ARBA" id="ARBA00022645"/>
    </source>
</evidence>
<dbReference type="GO" id="GO:0008270">
    <property type="term" value="F:zinc ion binding"/>
    <property type="evidence" value="ECO:0007669"/>
    <property type="project" value="InterPro"/>
</dbReference>
<dbReference type="GO" id="GO:0016485">
    <property type="term" value="P:protein processing"/>
    <property type="evidence" value="ECO:0007669"/>
    <property type="project" value="TreeGrafter"/>
</dbReference>
<dbReference type="Gene3D" id="3.40.630.10">
    <property type="entry name" value="Zn peptidases"/>
    <property type="match status" value="1"/>
</dbReference>
<keyword evidence="4" id="KW-0645">Protease</keyword>
<comment type="cofactor">
    <cofactor evidence="1">
        <name>Zn(2+)</name>
        <dbReference type="ChEBI" id="CHEBI:29105"/>
    </cofactor>
</comment>
<evidence type="ECO:0000256" key="7">
    <source>
        <dbReference type="ARBA" id="ARBA00022833"/>
    </source>
</evidence>
<feature type="active site" description="Proton donor/acceptor" evidence="9">
    <location>
        <position position="308"/>
    </location>
</feature>
<dbReference type="CDD" id="cd11308">
    <property type="entry name" value="Peptidase_M14NE-CP-C_like"/>
    <property type="match status" value="1"/>
</dbReference>
<proteinExistence type="inferred from homology"/>
<evidence type="ECO:0000256" key="10">
    <source>
        <dbReference type="SAM" id="SignalP"/>
    </source>
</evidence>
<dbReference type="GO" id="GO:0004181">
    <property type="term" value="F:metallocarboxypeptidase activity"/>
    <property type="evidence" value="ECO:0007669"/>
    <property type="project" value="InterPro"/>
</dbReference>
<dbReference type="FunFam" id="3.40.630.10:FF:000020">
    <property type="entry name" value="Carboxypeptidase D"/>
    <property type="match status" value="1"/>
</dbReference>
<reference evidence="12" key="2">
    <citation type="journal article" date="2023" name="Infect Dis Poverty">
        <title>Chromosome-scale genome of the human blood fluke Schistosoma mekongi and its implications for public health.</title>
        <authorList>
            <person name="Zhou M."/>
            <person name="Xu L."/>
            <person name="Xu D."/>
            <person name="Chen W."/>
            <person name="Khan J."/>
            <person name="Hu Y."/>
            <person name="Huang H."/>
            <person name="Wei H."/>
            <person name="Zhang Y."/>
            <person name="Chusongsang P."/>
            <person name="Tanasarnprasert K."/>
            <person name="Hu X."/>
            <person name="Limpanont Y."/>
            <person name="Lv Z."/>
        </authorList>
    </citation>
    <scope>NUCLEOTIDE SEQUENCE</scope>
    <source>
        <strain evidence="12">LV_2022a</strain>
    </source>
</reference>
<dbReference type="SUPFAM" id="SSF49464">
    <property type="entry name" value="Carboxypeptidase regulatory domain-like"/>
    <property type="match status" value="1"/>
</dbReference>
<evidence type="ECO:0000256" key="1">
    <source>
        <dbReference type="ARBA" id="ARBA00001947"/>
    </source>
</evidence>
<dbReference type="InterPro" id="IPR000834">
    <property type="entry name" value="Peptidase_M14"/>
</dbReference>
<accession>A0AAE2DAA1</accession>
<keyword evidence="6" id="KW-0378">Hydrolase</keyword>
<evidence type="ECO:0000313" key="13">
    <source>
        <dbReference type="Proteomes" id="UP001292079"/>
    </source>
</evidence>
<dbReference type="PANTHER" id="PTHR11532:SF93">
    <property type="entry name" value="CARBOXYPEPTIDASE E"/>
    <property type="match status" value="1"/>
</dbReference>
<dbReference type="InterPro" id="IPR057246">
    <property type="entry name" value="CARBOXYPEPT_ZN_1"/>
</dbReference>
<dbReference type="GO" id="GO:0005615">
    <property type="term" value="C:extracellular space"/>
    <property type="evidence" value="ECO:0007669"/>
    <property type="project" value="TreeGrafter"/>
</dbReference>
<feature type="chain" id="PRO_5041915182" description="Peptidase M14 domain-containing protein" evidence="10">
    <location>
        <begin position="16"/>
        <end position="500"/>
    </location>
</feature>
<dbReference type="SMART" id="SM00631">
    <property type="entry name" value="Zn_pept"/>
    <property type="match status" value="1"/>
</dbReference>
<keyword evidence="3" id="KW-0121">Carboxypeptidase</keyword>
<dbReference type="AlphaFoldDB" id="A0AAE2DAA1"/>
<name>A0AAE2DAA1_SCHME</name>
<dbReference type="PROSITE" id="PS00133">
    <property type="entry name" value="CARBOXYPEPT_ZN_2"/>
    <property type="match status" value="1"/>
</dbReference>
<dbReference type="Pfam" id="PF00246">
    <property type="entry name" value="Peptidase_M14"/>
    <property type="match status" value="1"/>
</dbReference>
<dbReference type="PROSITE" id="PS00132">
    <property type="entry name" value="CARBOXYPEPT_ZN_1"/>
    <property type="match status" value="1"/>
</dbReference>
<dbReference type="Gene3D" id="2.60.40.1120">
    <property type="entry name" value="Carboxypeptidase-like, regulatory domain"/>
    <property type="match status" value="1"/>
</dbReference>
<evidence type="ECO:0000313" key="12">
    <source>
        <dbReference type="EMBL" id="KAK4476035.1"/>
    </source>
</evidence>
<evidence type="ECO:0000259" key="11">
    <source>
        <dbReference type="PROSITE" id="PS52035"/>
    </source>
</evidence>
<keyword evidence="13" id="KW-1185">Reference proteome</keyword>
<keyword evidence="8" id="KW-0325">Glycoprotein</keyword>
<dbReference type="PROSITE" id="PS52035">
    <property type="entry name" value="PEPTIDASE_M14"/>
    <property type="match status" value="1"/>
</dbReference>
<comment type="similarity">
    <text evidence="2 9">Belongs to the peptidase M14 family.</text>
</comment>
<evidence type="ECO:0000256" key="2">
    <source>
        <dbReference type="ARBA" id="ARBA00005988"/>
    </source>
</evidence>
<sequence length="500" mass="57255">MYYLLGLFLVHTVLCSTITIQWQNHHSEADIERIFRRVIEKCPDISFMYYLTTDRTNETENGNRLLVIALGKHADRSEKGIPEFKYIANMHGDEVVGRELLIRLAVYLCDEFISQNALVHKLLDRTRIHILPSMNPDGWEIATSNRHMYSFGRDNSKQVDLNRDFPDLTKKFFSNLQSGGPLDHIQPDEIDVKKAQIETKMVMEWLDKINFVLSANIHGGDLVANYPFDRSITGNSTESITPDNPTFVELAESYADQHLRMKKGIKECYDSDNYFNDGITNGAKWYSLNGGMQDYNYLHTNCFEITLELGCKKYPDASELPRYWNENKMALLNYILQVHRGIKGTVYGYVESTHIPIENAIIKVTNITNSASPIPILHNIHTNQFGDYYRLLTKGKYIVTAIAGGFEPALACIDVQHIPSINGPFTEAKQVDFLLLPTNLKRHSGLDSVKTQPISKSLHVSGYLHDEECVKQYSEIMNTMPQTKWVNEEKFSLGTPFQFY</sequence>
<dbReference type="EMBL" id="JALJAT010000001">
    <property type="protein sequence ID" value="KAK4476035.1"/>
    <property type="molecule type" value="Genomic_DNA"/>
</dbReference>
<evidence type="ECO:0000256" key="4">
    <source>
        <dbReference type="ARBA" id="ARBA00022670"/>
    </source>
</evidence>
<dbReference type="InterPro" id="IPR050753">
    <property type="entry name" value="Peptidase_M14_domain"/>
</dbReference>
<evidence type="ECO:0000256" key="5">
    <source>
        <dbReference type="ARBA" id="ARBA00022723"/>
    </source>
</evidence>
<evidence type="ECO:0000256" key="8">
    <source>
        <dbReference type="ARBA" id="ARBA00023180"/>
    </source>
</evidence>
<dbReference type="PRINTS" id="PR00765">
    <property type="entry name" value="CRBOXYPTASEA"/>
</dbReference>
<dbReference type="CDD" id="cd03858">
    <property type="entry name" value="M14_CP_N-E_like"/>
    <property type="match status" value="1"/>
</dbReference>
<feature type="signal peptide" evidence="10">
    <location>
        <begin position="1"/>
        <end position="15"/>
    </location>
</feature>
<dbReference type="GO" id="GO:0006518">
    <property type="term" value="P:peptide metabolic process"/>
    <property type="evidence" value="ECO:0007669"/>
    <property type="project" value="TreeGrafter"/>
</dbReference>
<protein>
    <recommendedName>
        <fullName evidence="11">Peptidase M14 domain-containing protein</fullName>
    </recommendedName>
</protein>
<gene>
    <name evidence="12" type="ORF">MN116_001265</name>
</gene>
<reference evidence="12" key="1">
    <citation type="submission" date="2022-04" db="EMBL/GenBank/DDBJ databases">
        <authorList>
            <person name="Xu L."/>
            <person name="Lv Z."/>
        </authorList>
    </citation>
    <scope>NUCLEOTIDE SEQUENCE</scope>
    <source>
        <strain evidence="12">LV_2022a</strain>
    </source>
</reference>
<dbReference type="PANTHER" id="PTHR11532">
    <property type="entry name" value="PROTEASE M14 CARBOXYPEPTIDASE"/>
    <property type="match status" value="1"/>
</dbReference>
<keyword evidence="7" id="KW-0862">Zinc</keyword>
<keyword evidence="10" id="KW-0732">Signal</keyword>
<evidence type="ECO:0000256" key="6">
    <source>
        <dbReference type="ARBA" id="ARBA00022801"/>
    </source>
</evidence>